<gene>
    <name evidence="2" type="ORF">AADG42_14635</name>
</gene>
<name>A0ABZ3FTR8_9ACTN</name>
<feature type="transmembrane region" description="Helical" evidence="1">
    <location>
        <begin position="35"/>
        <end position="54"/>
    </location>
</feature>
<dbReference type="InterPro" id="IPR004316">
    <property type="entry name" value="SWEET_rpt"/>
</dbReference>
<evidence type="ECO:0000313" key="3">
    <source>
        <dbReference type="Proteomes" id="UP001442841"/>
    </source>
</evidence>
<dbReference type="Proteomes" id="UP001442841">
    <property type="component" value="Chromosome"/>
</dbReference>
<protein>
    <submittedName>
        <fullName evidence="2">SemiSWEET family transporter</fullName>
    </submittedName>
</protein>
<dbReference type="EMBL" id="CP154795">
    <property type="protein sequence ID" value="XAN08484.1"/>
    <property type="molecule type" value="Genomic_DNA"/>
</dbReference>
<organism evidence="2 3">
    <name type="scientific">Ammonicoccus fulvus</name>
    <dbReference type="NCBI Taxonomy" id="3138240"/>
    <lineage>
        <taxon>Bacteria</taxon>
        <taxon>Bacillati</taxon>
        <taxon>Actinomycetota</taxon>
        <taxon>Actinomycetes</taxon>
        <taxon>Propionibacteriales</taxon>
        <taxon>Propionibacteriaceae</taxon>
        <taxon>Ammonicoccus</taxon>
    </lineage>
</organism>
<dbReference type="Gene3D" id="1.20.1280.290">
    <property type="match status" value="1"/>
</dbReference>
<keyword evidence="1" id="KW-0812">Transmembrane</keyword>
<accession>A0ABZ3FTR8</accession>
<keyword evidence="1" id="KW-1133">Transmembrane helix</keyword>
<dbReference type="RefSeq" id="WP_425309942.1">
    <property type="nucleotide sequence ID" value="NZ_CP154795.1"/>
</dbReference>
<dbReference type="Pfam" id="PF03083">
    <property type="entry name" value="MtN3_slv"/>
    <property type="match status" value="1"/>
</dbReference>
<evidence type="ECO:0000256" key="1">
    <source>
        <dbReference type="SAM" id="Phobius"/>
    </source>
</evidence>
<proteinExistence type="predicted"/>
<keyword evidence="3" id="KW-1185">Reference proteome</keyword>
<keyword evidence="1" id="KW-0472">Membrane</keyword>
<feature type="transmembrane region" description="Helical" evidence="1">
    <location>
        <begin position="60"/>
        <end position="84"/>
    </location>
</feature>
<feature type="transmembrane region" description="Helical" evidence="1">
    <location>
        <begin position="6"/>
        <end position="28"/>
    </location>
</feature>
<reference evidence="2 3" key="1">
    <citation type="submission" date="2024-04" db="EMBL/GenBank/DDBJ databases">
        <title>Isolation of an actinomycete strain from pig manure.</title>
        <authorList>
            <person name="Gong T."/>
            <person name="Yu Z."/>
            <person name="An M."/>
            <person name="Wei C."/>
            <person name="Yang W."/>
            <person name="Liu L."/>
        </authorList>
    </citation>
    <scope>NUCLEOTIDE SEQUENCE [LARGE SCALE GENOMIC DNA]</scope>
    <source>
        <strain evidence="2 3">ZF39</strain>
    </source>
</reference>
<sequence length="98" mass="10564">MLELLPVVTTIWGLVMALAPILQIRLIAREKDASGISVIWICILIVGFLLWLAYGLALKAAPLIITNTVSAVVALALLTTVLVFRRRASQGVGRRSGL</sequence>
<evidence type="ECO:0000313" key="2">
    <source>
        <dbReference type="EMBL" id="XAN08484.1"/>
    </source>
</evidence>